<dbReference type="PROSITE" id="PS50192">
    <property type="entry name" value="T_SNARE"/>
    <property type="match status" value="1"/>
</dbReference>
<dbReference type="SUPFAM" id="SSF58038">
    <property type="entry name" value="SNARE fusion complex"/>
    <property type="match status" value="1"/>
</dbReference>
<dbReference type="CDD" id="cd15859">
    <property type="entry name" value="SNARE_SYN8"/>
    <property type="match status" value="1"/>
</dbReference>
<dbReference type="Pfam" id="PF05739">
    <property type="entry name" value="SNARE"/>
    <property type="match status" value="1"/>
</dbReference>
<dbReference type="OrthoDB" id="244190at2759"/>
<dbReference type="Gene3D" id="1.20.5.110">
    <property type="match status" value="1"/>
</dbReference>
<dbReference type="STRING" id="52247.A0A4T0X6V3"/>
<gene>
    <name evidence="4" type="ORF">CANINC_000327</name>
</gene>
<dbReference type="EMBL" id="SELW01000049">
    <property type="protein sequence ID" value="TID31083.1"/>
    <property type="molecule type" value="Genomic_DNA"/>
</dbReference>
<comment type="caution">
    <text evidence="4">The sequence shown here is derived from an EMBL/GenBank/DDBJ whole genome shotgun (WGS) entry which is preliminary data.</text>
</comment>
<evidence type="ECO:0000256" key="1">
    <source>
        <dbReference type="SAM" id="Coils"/>
    </source>
</evidence>
<organism evidence="4 5">
    <name type="scientific">Pichia inconspicua</name>
    <dbReference type="NCBI Taxonomy" id="52247"/>
    <lineage>
        <taxon>Eukaryota</taxon>
        <taxon>Fungi</taxon>
        <taxon>Dikarya</taxon>
        <taxon>Ascomycota</taxon>
        <taxon>Saccharomycotina</taxon>
        <taxon>Pichiomycetes</taxon>
        <taxon>Pichiales</taxon>
        <taxon>Pichiaceae</taxon>
        <taxon>Pichia</taxon>
    </lineage>
</organism>
<proteinExistence type="predicted"/>
<dbReference type="InterPro" id="IPR000727">
    <property type="entry name" value="T_SNARE_dom"/>
</dbReference>
<keyword evidence="1" id="KW-0175">Coiled coil</keyword>
<accession>A0A4T0X6V3</accession>
<feature type="transmembrane region" description="Helical" evidence="2">
    <location>
        <begin position="251"/>
        <end position="269"/>
    </location>
</feature>
<dbReference type="Proteomes" id="UP000307173">
    <property type="component" value="Unassembled WGS sequence"/>
</dbReference>
<name>A0A4T0X6V3_9ASCO</name>
<evidence type="ECO:0000313" key="5">
    <source>
        <dbReference type="Proteomes" id="UP000307173"/>
    </source>
</evidence>
<reference evidence="4 5" key="1">
    <citation type="journal article" date="2019" name="Front. Genet.">
        <title>Whole-Genome Sequencing of the Opportunistic Yeast Pathogen Candida inconspicua Uncovers Its Hybrid Origin.</title>
        <authorList>
            <person name="Mixao V."/>
            <person name="Hansen A.P."/>
            <person name="Saus E."/>
            <person name="Boekhout T."/>
            <person name="Lass-Florl C."/>
            <person name="Gabaldon T."/>
        </authorList>
    </citation>
    <scope>NUCLEOTIDE SEQUENCE [LARGE SCALE GENOMIC DNA]</scope>
    <source>
        <strain evidence="4 5">CBS 180</strain>
    </source>
</reference>
<feature type="domain" description="T-SNARE coiled-coil homology" evidence="3">
    <location>
        <begin position="181"/>
        <end position="243"/>
    </location>
</feature>
<evidence type="ECO:0000259" key="3">
    <source>
        <dbReference type="PROSITE" id="PS50192"/>
    </source>
</evidence>
<evidence type="ECO:0000256" key="2">
    <source>
        <dbReference type="SAM" id="Phobius"/>
    </source>
</evidence>
<dbReference type="SMART" id="SM00397">
    <property type="entry name" value="t_SNARE"/>
    <property type="match status" value="1"/>
</dbReference>
<sequence length="270" mass="31448">MGDKDVYTVRSLLLQAQRTFEDWQDLADEMLTLTQYGGSVDSDKIEQILDECRSVYDTIINIRDMVELEEDMITFNTLLDSYIGVWEDLHDSMKLNEINQFKLSDADKVYPKMKPIDSPVVEVEHLSKSVRFKDNIIESSPPVRFKPYKDSVDEFVEGISDTDLDNPQIDMSNAQIFIHNQNQFEYQDAQLENLHSTIRQQKHISQTINTELSEQFVILDDLESGIDESSTRLERANNRLTHYRNALKKRGDWMCIFILTVILLFLLIVL</sequence>
<feature type="coiled-coil region" evidence="1">
    <location>
        <begin position="219"/>
        <end position="246"/>
    </location>
</feature>
<keyword evidence="5" id="KW-1185">Reference proteome</keyword>
<protein>
    <recommendedName>
        <fullName evidence="3">t-SNARE coiled-coil homology domain-containing protein</fullName>
    </recommendedName>
</protein>
<keyword evidence="2" id="KW-0472">Membrane</keyword>
<evidence type="ECO:0000313" key="4">
    <source>
        <dbReference type="EMBL" id="TID31083.1"/>
    </source>
</evidence>
<keyword evidence="2" id="KW-0812">Transmembrane</keyword>
<dbReference type="AlphaFoldDB" id="A0A4T0X6V3"/>
<keyword evidence="2" id="KW-1133">Transmembrane helix</keyword>